<comment type="similarity">
    <text evidence="3">Belongs to the alkB family.</text>
</comment>
<evidence type="ECO:0000256" key="3">
    <source>
        <dbReference type="ARBA" id="ARBA00007879"/>
    </source>
</evidence>
<proteinExistence type="inferred from homology"/>
<organism evidence="10 11">
    <name type="scientific">Orchesella dallaii</name>
    <dbReference type="NCBI Taxonomy" id="48710"/>
    <lineage>
        <taxon>Eukaryota</taxon>
        <taxon>Metazoa</taxon>
        <taxon>Ecdysozoa</taxon>
        <taxon>Arthropoda</taxon>
        <taxon>Hexapoda</taxon>
        <taxon>Collembola</taxon>
        <taxon>Entomobryomorpha</taxon>
        <taxon>Entomobryoidea</taxon>
        <taxon>Orchesellidae</taxon>
        <taxon>Orchesellinae</taxon>
        <taxon>Orchesella</taxon>
    </lineage>
</organism>
<name>A0ABP1RFF6_9HEXA</name>
<dbReference type="InterPro" id="IPR037151">
    <property type="entry name" value="AlkB-like_sf"/>
</dbReference>
<comment type="caution">
    <text evidence="10">The sequence shown here is derived from an EMBL/GenBank/DDBJ whole genome shotgun (WGS) entry which is preliminary data.</text>
</comment>
<evidence type="ECO:0000313" key="11">
    <source>
        <dbReference type="Proteomes" id="UP001642540"/>
    </source>
</evidence>
<keyword evidence="5" id="KW-0223">Dioxygenase</keyword>
<dbReference type="Pfam" id="PF13532">
    <property type="entry name" value="2OG-FeII_Oxy_2"/>
    <property type="match status" value="1"/>
</dbReference>
<dbReference type="PANTHER" id="PTHR46030">
    <property type="entry name" value="ALPHA-KETOGLUTARATE-DEPENDENT DIOXYGENASE ALKB HOMOLOG 6"/>
    <property type="match status" value="1"/>
</dbReference>
<dbReference type="Proteomes" id="UP001642540">
    <property type="component" value="Unassembled WGS sequence"/>
</dbReference>
<keyword evidence="6" id="KW-0560">Oxidoreductase</keyword>
<comment type="cofactor">
    <cofactor evidence="1">
        <name>Fe(2+)</name>
        <dbReference type="ChEBI" id="CHEBI:29033"/>
    </cofactor>
</comment>
<comment type="subcellular location">
    <subcellularLocation>
        <location evidence="2">Nucleus</location>
    </subcellularLocation>
</comment>
<keyword evidence="4" id="KW-0479">Metal-binding</keyword>
<dbReference type="SUPFAM" id="SSF51197">
    <property type="entry name" value="Clavaminate synthase-like"/>
    <property type="match status" value="1"/>
</dbReference>
<keyword evidence="7" id="KW-0408">Iron</keyword>
<dbReference type="InterPro" id="IPR032862">
    <property type="entry name" value="ALKBH6"/>
</dbReference>
<evidence type="ECO:0000256" key="6">
    <source>
        <dbReference type="ARBA" id="ARBA00023002"/>
    </source>
</evidence>
<reference evidence="10 11" key="1">
    <citation type="submission" date="2024-08" db="EMBL/GenBank/DDBJ databases">
        <authorList>
            <person name="Cucini C."/>
            <person name="Frati F."/>
        </authorList>
    </citation>
    <scope>NUCLEOTIDE SEQUENCE [LARGE SCALE GENOMIC DNA]</scope>
</reference>
<dbReference type="PANTHER" id="PTHR46030:SF1">
    <property type="entry name" value="ALPHA-KETOGLUTARATE-DEPENDENT DIOXYGENASE ALKB HOMOLOG 6"/>
    <property type="match status" value="1"/>
</dbReference>
<evidence type="ECO:0000256" key="1">
    <source>
        <dbReference type="ARBA" id="ARBA00001954"/>
    </source>
</evidence>
<protein>
    <recommendedName>
        <fullName evidence="9">Fe2OG dioxygenase domain-containing protein</fullName>
    </recommendedName>
</protein>
<sequence length="239" mass="27653">MPNGSVDERVDKLNQYVIQNGPHKIYYIPEFITKGEEEYLKDCVYKAPKPRWTQLQNRRLQNWGGIPHTKGMIAEELPSWLLTTVERIYELGVFGEKKPNHVLVNEYLSGQGIMPHLDGPLFYPTITTVNLGSHGVLNFYRPMEQPNGESGVVEDWAERLEFSLLLEPRSLLILQETCYNNFLHGIEERSSDLITDKILNVNQCQELKLNNELSRDTRISLTIRHVPKTTKPILRLGRR</sequence>
<dbReference type="InterPro" id="IPR027450">
    <property type="entry name" value="AlkB-like"/>
</dbReference>
<evidence type="ECO:0000256" key="5">
    <source>
        <dbReference type="ARBA" id="ARBA00022964"/>
    </source>
</evidence>
<evidence type="ECO:0000313" key="10">
    <source>
        <dbReference type="EMBL" id="CAL8126033.1"/>
    </source>
</evidence>
<keyword evidence="8" id="KW-0539">Nucleus</keyword>
<evidence type="ECO:0000256" key="8">
    <source>
        <dbReference type="ARBA" id="ARBA00023242"/>
    </source>
</evidence>
<evidence type="ECO:0000259" key="9">
    <source>
        <dbReference type="PROSITE" id="PS51471"/>
    </source>
</evidence>
<evidence type="ECO:0000256" key="4">
    <source>
        <dbReference type="ARBA" id="ARBA00022723"/>
    </source>
</evidence>
<evidence type="ECO:0000256" key="7">
    <source>
        <dbReference type="ARBA" id="ARBA00023004"/>
    </source>
</evidence>
<gene>
    <name evidence="10" type="ORF">ODALV1_LOCUS21235</name>
</gene>
<dbReference type="PROSITE" id="PS51471">
    <property type="entry name" value="FE2OG_OXY"/>
    <property type="match status" value="1"/>
</dbReference>
<dbReference type="Gene3D" id="2.60.120.590">
    <property type="entry name" value="Alpha-ketoglutarate-dependent dioxygenase AlkB-like"/>
    <property type="match status" value="1"/>
</dbReference>
<dbReference type="EMBL" id="CAXLJM020000070">
    <property type="protein sequence ID" value="CAL8126033.1"/>
    <property type="molecule type" value="Genomic_DNA"/>
</dbReference>
<feature type="domain" description="Fe2OG dioxygenase" evidence="9">
    <location>
        <begin position="98"/>
        <end position="227"/>
    </location>
</feature>
<evidence type="ECO:0000256" key="2">
    <source>
        <dbReference type="ARBA" id="ARBA00004123"/>
    </source>
</evidence>
<dbReference type="InterPro" id="IPR005123">
    <property type="entry name" value="Oxoglu/Fe-dep_dioxygenase_dom"/>
</dbReference>
<keyword evidence="11" id="KW-1185">Reference proteome</keyword>
<accession>A0ABP1RFF6</accession>